<feature type="region of interest" description="Disordered" evidence="1">
    <location>
        <begin position="484"/>
        <end position="507"/>
    </location>
</feature>
<dbReference type="OMA" id="THHASEF"/>
<protein>
    <submittedName>
        <fullName evidence="2">Uncharacterized protein</fullName>
    </submittedName>
</protein>
<dbReference type="Proteomes" id="UP000028545">
    <property type="component" value="Unassembled WGS sequence"/>
</dbReference>
<dbReference type="AlphaFoldDB" id="A0A084FYS9"/>
<evidence type="ECO:0000313" key="2">
    <source>
        <dbReference type="EMBL" id="KEZ40241.1"/>
    </source>
</evidence>
<dbReference type="RefSeq" id="XP_016640040.1">
    <property type="nucleotide sequence ID" value="XM_016790323.1"/>
</dbReference>
<organism evidence="2 3">
    <name type="scientific">Pseudallescheria apiosperma</name>
    <name type="common">Scedosporium apiospermum</name>
    <dbReference type="NCBI Taxonomy" id="563466"/>
    <lineage>
        <taxon>Eukaryota</taxon>
        <taxon>Fungi</taxon>
        <taxon>Dikarya</taxon>
        <taxon>Ascomycota</taxon>
        <taxon>Pezizomycotina</taxon>
        <taxon>Sordariomycetes</taxon>
        <taxon>Hypocreomycetidae</taxon>
        <taxon>Microascales</taxon>
        <taxon>Microascaceae</taxon>
        <taxon>Scedosporium</taxon>
    </lineage>
</organism>
<dbReference type="HOGENOM" id="CLU_504480_0_0_1"/>
<reference evidence="2 3" key="1">
    <citation type="journal article" date="2014" name="Genome Announc.">
        <title>Draft genome sequence of the pathogenic fungus Scedosporium apiospermum.</title>
        <authorList>
            <person name="Vandeputte P."/>
            <person name="Ghamrawi S."/>
            <person name="Rechenmann M."/>
            <person name="Iltis A."/>
            <person name="Giraud S."/>
            <person name="Fleury M."/>
            <person name="Thornton C."/>
            <person name="Delhaes L."/>
            <person name="Meyer W."/>
            <person name="Papon N."/>
            <person name="Bouchara J.P."/>
        </authorList>
    </citation>
    <scope>NUCLEOTIDE SEQUENCE [LARGE SCALE GENOMIC DNA]</scope>
    <source>
        <strain evidence="2 3">IHEM 14462</strain>
    </source>
</reference>
<gene>
    <name evidence="2" type="ORF">SAPIO_CDS8750</name>
</gene>
<dbReference type="GeneID" id="27727822"/>
<dbReference type="OrthoDB" id="5865767at2759"/>
<dbReference type="EMBL" id="JOWA01000128">
    <property type="protein sequence ID" value="KEZ40241.1"/>
    <property type="molecule type" value="Genomic_DNA"/>
</dbReference>
<evidence type="ECO:0000256" key="1">
    <source>
        <dbReference type="SAM" id="MobiDB-lite"/>
    </source>
</evidence>
<feature type="compositionally biased region" description="Polar residues" evidence="1">
    <location>
        <begin position="32"/>
        <end position="43"/>
    </location>
</feature>
<name>A0A084FYS9_PSEDA</name>
<dbReference type="KEGG" id="sapo:SAPIO_CDS8750"/>
<proteinExistence type="predicted"/>
<feature type="region of interest" description="Disordered" evidence="1">
    <location>
        <begin position="32"/>
        <end position="56"/>
    </location>
</feature>
<dbReference type="VEuPathDB" id="FungiDB:SAPIO_CDS8750"/>
<sequence>MSFKTVARIWTGRRLEKLRKWLASQTTIQERGSYPLQEQNSSDKQTDACDGKSQGSTLSAASYDSGYHSLTLMPSIRENKEDSEPTPPVRKKFRVYEKEIPEAAQLRLYDWKVLFTRQLRELLDNYHSPGADLSMKLKYLGPSEAEAKLYLIFQCDHCVVKPLKKFLDQPHVKVQFQSQFEYLIVSREPKRLAASGCVNVYSHIPNLEDRDTLCGTPILVRNLDGPAMATIGGVVLVTTESRKYLCCMTAGHVVTKLFCSDHRSSTCRHKAASSSVETRIAIQDENGEIDLNLDDFEAADLETANQEWSHLVGHVAHLPSEASRQSTNLDWALVELLHIKYLPNFVQLTSASKLPLLSMGVLAPHLSNPVVVVLTSRRGNLNGSIRRRGTSFLSSGSEAFTTVYDLILDSGLRLSPGDSGSWVVDFVTGQVYGHVIAIDIFGEAYVVPLDATLQDMKQRLPATEITLPSEAEFQALSNATLANGMSEDNSPSADSGMQQLATQSEASRSGHGGSKFWLSLIFVYTQPLFCLELQQDELLF</sequence>
<accession>A0A084FYS9</accession>
<keyword evidence="3" id="KW-1185">Reference proteome</keyword>
<evidence type="ECO:0000313" key="3">
    <source>
        <dbReference type="Proteomes" id="UP000028545"/>
    </source>
</evidence>
<comment type="caution">
    <text evidence="2">The sequence shown here is derived from an EMBL/GenBank/DDBJ whole genome shotgun (WGS) entry which is preliminary data.</text>
</comment>